<evidence type="ECO:0008006" key="4">
    <source>
        <dbReference type="Google" id="ProtNLM"/>
    </source>
</evidence>
<evidence type="ECO:0000313" key="2">
    <source>
        <dbReference type="EMBL" id="APE45304.1"/>
    </source>
</evidence>
<dbReference type="PROSITE" id="PS51257">
    <property type="entry name" value="PROKAR_LIPOPROTEIN"/>
    <property type="match status" value="1"/>
</dbReference>
<organism evidence="2 3">
    <name type="scientific">Sulfitobacter alexandrii</name>
    <dbReference type="NCBI Taxonomy" id="1917485"/>
    <lineage>
        <taxon>Bacteria</taxon>
        <taxon>Pseudomonadati</taxon>
        <taxon>Pseudomonadota</taxon>
        <taxon>Alphaproteobacteria</taxon>
        <taxon>Rhodobacterales</taxon>
        <taxon>Roseobacteraceae</taxon>
        <taxon>Sulfitobacter</taxon>
    </lineage>
</organism>
<proteinExistence type="predicted"/>
<keyword evidence="3" id="KW-1185">Reference proteome</keyword>
<dbReference type="AlphaFoldDB" id="A0A1J0WMB0"/>
<feature type="signal peptide" evidence="1">
    <location>
        <begin position="1"/>
        <end position="22"/>
    </location>
</feature>
<gene>
    <name evidence="2" type="ORF">BOO69_05140</name>
</gene>
<protein>
    <recommendedName>
        <fullName evidence="4">Lipoprotein</fullName>
    </recommendedName>
</protein>
<dbReference type="Proteomes" id="UP000181897">
    <property type="component" value="Chromosome"/>
</dbReference>
<sequence length="73" mass="6747">MQNSSRTARNVVLAVAACGALAACGDTIGEQALGGGAVGAGAAAVTGGSLLQGAAIGAGANLAYCQLNPGKCN</sequence>
<dbReference type="STRING" id="1917485.BOO69_05140"/>
<reference evidence="2 3" key="1">
    <citation type="submission" date="2016-11" db="EMBL/GenBank/DDBJ databases">
        <title>Complete genome sequence of Sulfitobacter sp. AM1-D1, a toxic bacteria associated with marine dinoflagellate Alexandrium minutum in East China Sea.</title>
        <authorList>
            <person name="Yang Q."/>
            <person name="Zhang X."/>
            <person name="Tian X."/>
        </authorList>
    </citation>
    <scope>NUCLEOTIDE SEQUENCE [LARGE SCALE GENOMIC DNA]</scope>
    <source>
        <strain evidence="2 3">AM1-D1</strain>
    </source>
</reference>
<accession>A0A1J0WMB0</accession>
<dbReference type="KEGG" id="suam:BOO69_05140"/>
<keyword evidence="1" id="KW-0732">Signal</keyword>
<feature type="chain" id="PRO_5012656029" description="Lipoprotein" evidence="1">
    <location>
        <begin position="23"/>
        <end position="73"/>
    </location>
</feature>
<evidence type="ECO:0000256" key="1">
    <source>
        <dbReference type="SAM" id="SignalP"/>
    </source>
</evidence>
<evidence type="ECO:0000313" key="3">
    <source>
        <dbReference type="Proteomes" id="UP000181897"/>
    </source>
</evidence>
<name>A0A1J0WMB0_9RHOB</name>
<dbReference type="EMBL" id="CP018076">
    <property type="protein sequence ID" value="APE45304.1"/>
    <property type="molecule type" value="Genomic_DNA"/>
</dbReference>